<sequence>MDEVAETLDFFVFSHKRSSAYTGIVTFVLTTPDQREHCRSVHVLPGGSVRVYPMHHPDTNCVVRMTRDAFLDVYNGHMHPKQAVLGGHLRIDGFRYAELSRFLHSFDFSSSQWRQFYQARDNPSSAALDVMLSSWKSMLIPTAHAQSSSMSLHLSRRVLTQSKIQDAIDRGAVAMPPVGSFSSFDRRRVNLPHTAMAALQIHKSQTAKLARTLSSRALANRAVPLSREHADFMHRML</sequence>
<organism evidence="2 4">
    <name type="scientific">Plasmodiophora brassicae</name>
    <name type="common">Clubroot disease agent</name>
    <dbReference type="NCBI Taxonomy" id="37360"/>
    <lineage>
        <taxon>Eukaryota</taxon>
        <taxon>Sar</taxon>
        <taxon>Rhizaria</taxon>
        <taxon>Endomyxa</taxon>
        <taxon>Phytomyxea</taxon>
        <taxon>Plasmodiophorida</taxon>
        <taxon>Plasmodiophoridae</taxon>
        <taxon>Plasmodiophora</taxon>
    </lineage>
</organism>
<evidence type="ECO:0000313" key="5">
    <source>
        <dbReference type="Proteomes" id="UP000290189"/>
    </source>
</evidence>
<name>A0A0G4IZ00_PLABS</name>
<dbReference type="EMBL" id="OVEO01000002">
    <property type="protein sequence ID" value="SPQ94008.1"/>
    <property type="molecule type" value="Genomic_DNA"/>
</dbReference>
<gene>
    <name evidence="2" type="ORF">PBRA_001546</name>
    <name evidence="3" type="ORF">PLBR_LOCUS1223</name>
</gene>
<dbReference type="Proteomes" id="UP000039324">
    <property type="component" value="Unassembled WGS sequence"/>
</dbReference>
<dbReference type="SUPFAM" id="SSF55718">
    <property type="entry name" value="SCP-like"/>
    <property type="match status" value="1"/>
</dbReference>
<evidence type="ECO:0000313" key="3">
    <source>
        <dbReference type="EMBL" id="SPQ94008.1"/>
    </source>
</evidence>
<dbReference type="Gene3D" id="3.30.1050.10">
    <property type="entry name" value="SCP2 sterol-binding domain"/>
    <property type="match status" value="1"/>
</dbReference>
<dbReference type="AlphaFoldDB" id="A0A0G4IZ00"/>
<keyword evidence="4" id="KW-1185">Reference proteome</keyword>
<protein>
    <recommendedName>
        <fullName evidence="1">SCP2 domain-containing protein</fullName>
    </recommendedName>
</protein>
<reference evidence="2 4" key="1">
    <citation type="submission" date="2015-02" db="EMBL/GenBank/DDBJ databases">
        <authorList>
            <person name="Chooi Y.-H."/>
        </authorList>
    </citation>
    <scope>NUCLEOTIDE SEQUENCE [LARGE SCALE GENOMIC DNA]</scope>
    <source>
        <strain evidence="2">E3</strain>
    </source>
</reference>
<dbReference type="InterPro" id="IPR003033">
    <property type="entry name" value="SCP2_sterol-bd_dom"/>
</dbReference>
<feature type="domain" description="SCP2" evidence="1">
    <location>
        <begin position="18"/>
        <end position="93"/>
    </location>
</feature>
<proteinExistence type="predicted"/>
<dbReference type="Proteomes" id="UP000290189">
    <property type="component" value="Unassembled WGS sequence"/>
</dbReference>
<geneLocation type="mitochondrion" evidence="3"/>
<dbReference type="Pfam" id="PF02036">
    <property type="entry name" value="SCP2"/>
    <property type="match status" value="1"/>
</dbReference>
<evidence type="ECO:0000313" key="4">
    <source>
        <dbReference type="Proteomes" id="UP000039324"/>
    </source>
</evidence>
<accession>A0A0G4IZ00</accession>
<keyword evidence="3" id="KW-0496">Mitochondrion</keyword>
<reference evidence="3 5" key="2">
    <citation type="submission" date="2018-03" db="EMBL/GenBank/DDBJ databases">
        <authorList>
            <person name="Fogelqvist J."/>
        </authorList>
    </citation>
    <scope>NUCLEOTIDE SEQUENCE [LARGE SCALE GENOMIC DNA]</scope>
</reference>
<dbReference type="InterPro" id="IPR036527">
    <property type="entry name" value="SCP2_sterol-bd_dom_sf"/>
</dbReference>
<evidence type="ECO:0000313" key="2">
    <source>
        <dbReference type="EMBL" id="CEP00492.1"/>
    </source>
</evidence>
<evidence type="ECO:0000259" key="1">
    <source>
        <dbReference type="Pfam" id="PF02036"/>
    </source>
</evidence>
<dbReference type="EMBL" id="CDSF01000101">
    <property type="protein sequence ID" value="CEP00492.1"/>
    <property type="molecule type" value="Genomic_DNA"/>
</dbReference>